<reference evidence="1 2" key="1">
    <citation type="submission" date="2021-06" db="EMBL/GenBank/DDBJ databases">
        <authorList>
            <person name="Sun Q."/>
            <person name="Li D."/>
        </authorList>
    </citation>
    <scope>NUCLEOTIDE SEQUENCE [LARGE SCALE GENOMIC DNA]</scope>
    <source>
        <strain evidence="1 2">N19</strain>
    </source>
</reference>
<dbReference type="EMBL" id="JAHLOQ010000001">
    <property type="protein sequence ID" value="MBU5334883.1"/>
    <property type="molecule type" value="Genomic_DNA"/>
</dbReference>
<dbReference type="Proteomes" id="UP001196301">
    <property type="component" value="Unassembled WGS sequence"/>
</dbReference>
<accession>A0ABS6DSS2</accession>
<evidence type="ECO:0000313" key="1">
    <source>
        <dbReference type="EMBL" id="MBU5334883.1"/>
    </source>
</evidence>
<keyword evidence="2" id="KW-1185">Reference proteome</keyword>
<comment type="caution">
    <text evidence="1">The sequence shown here is derived from an EMBL/GenBank/DDBJ whole genome shotgun (WGS) entry which is preliminary data.</text>
</comment>
<name>A0ABS6DSS2_9FIRM</name>
<protein>
    <submittedName>
        <fullName evidence="1">DUF3867 domain-containing protein</fullName>
    </submittedName>
</protein>
<gene>
    <name evidence="1" type="ORF">KQI20_00390</name>
</gene>
<dbReference type="Pfam" id="PF12983">
    <property type="entry name" value="DUF3867"/>
    <property type="match status" value="1"/>
</dbReference>
<dbReference type="InterPro" id="IPR024218">
    <property type="entry name" value="DUF3867"/>
</dbReference>
<sequence length="220" mass="25980">MSDDRIIDFNELKNKVKETDIDKFENYMYNMYFSVADGSMTMAQFTSKIYDYMRENNISNEKFMNMQKKLLERYGVDESEIERQLKNMGINPNDLSSLSSMNINDIRNNNINLNNNKPKKEEPKVEFVPVDNIQETIVKNSDFYNKFATRLEYDSYIVSKLKNDVNDLKIIINKERVTLMSEGAINLVDSQLNEFLLDYKNMIGKKMKVTICENCKEYDY</sequence>
<evidence type="ECO:0000313" key="2">
    <source>
        <dbReference type="Proteomes" id="UP001196301"/>
    </source>
</evidence>
<dbReference type="RefSeq" id="WP_216568054.1">
    <property type="nucleotide sequence ID" value="NZ_JAHLOQ010000001.1"/>
</dbReference>
<proteinExistence type="predicted"/>
<organism evidence="1 2">
    <name type="scientific">Intestinibacter bartlettii</name>
    <dbReference type="NCBI Taxonomy" id="261299"/>
    <lineage>
        <taxon>Bacteria</taxon>
        <taxon>Bacillati</taxon>
        <taxon>Bacillota</taxon>
        <taxon>Clostridia</taxon>
        <taxon>Peptostreptococcales</taxon>
        <taxon>Peptostreptococcaceae</taxon>
        <taxon>Intestinibacter</taxon>
    </lineage>
</organism>